<protein>
    <submittedName>
        <fullName evidence="4">Tetratricopeptide repeat protein</fullName>
    </submittedName>
</protein>
<dbReference type="EMBL" id="DSKY01000022">
    <property type="protein sequence ID" value="HDY59808.1"/>
    <property type="molecule type" value="Genomic_DNA"/>
</dbReference>
<dbReference type="Pfam" id="PF13432">
    <property type="entry name" value="TPR_16"/>
    <property type="match status" value="1"/>
</dbReference>
<dbReference type="AlphaFoldDB" id="A0A7V1EIQ5"/>
<dbReference type="InterPro" id="IPR019734">
    <property type="entry name" value="TPR_rpt"/>
</dbReference>
<dbReference type="PROSITE" id="PS50293">
    <property type="entry name" value="TPR_REGION"/>
    <property type="match status" value="1"/>
</dbReference>
<gene>
    <name evidence="4" type="ORF">ENP86_09705</name>
</gene>
<organism evidence="4">
    <name type="scientific">candidate division WOR-3 bacterium</name>
    <dbReference type="NCBI Taxonomy" id="2052148"/>
    <lineage>
        <taxon>Bacteria</taxon>
        <taxon>Bacteria division WOR-3</taxon>
    </lineage>
</organism>
<comment type="caution">
    <text evidence="4">The sequence shown here is derived from an EMBL/GenBank/DDBJ whole genome shotgun (WGS) entry which is preliminary data.</text>
</comment>
<sequence>MFEIFAGKDPQKAYQRAQEYIKEGKITSAIKVLEDNLTETEESFPLYLELARLYFENQQRVEAVETLRTAQVVVPSRTDEIIGLLSDYFFRYTSIDAGDFLMQLYVNQEEYDELFKVLRAFNEREVKLLINRYEKLKQGIATKKVFSKRDFENLIIYGTIIFTFQDGKNALENIDFLLSTEGFQKQILGWSRAIARERFNDPYAALLLLKALAYSENASEALSQAQRVYEKFPDFIDPLLDTLVSIHPPPDLENSFNQFVTELYVKKGDLDASLSRLEDLLKKDPAKIDDVIKTLRELQRTNPQNLRVLFSLADNLLNAGRISLAISEFDKILEIEPEQYPAVMQRYEKAFEKEPNNPLVIQGLVNFYLKQKKTDEAIKVIDRAYKIDRGLIDEYIQNLNLILEQAPENYYGLSLLGLCYSHKGEDENASVIFETLLENKKYDLVNQALDEILKVKPNDPVYLTLKAKTFINLNKDDEAFALIKPHIDENNITDFIPTLDAILSHKPELGNQIIKIYTDYLDKEPILFAIATARGYAYSGENEKAIKKFEELIASEETKDTAKRALLEVIKERPRAVPLLLTAARIFLKDGEIEIATQFFKTAQMVDPKAFFEIIDEFYDTLKAFPKDREVWVLLIDTFFNRKLYDRVIEEAKKGIEVFGNQAQYFNLKLGQALVENGNLSDSVRPLMLALDGEADYSGEVISYLDKILAVDKSNVPAHFARGRALARAKRIDEAVEEYLLTARIVPARAEYVVDELKALSAKSIANPRVIFAMGAIEISLKKYPEGIKHLVQSCELDNNLVSRVLPLLERLNTQMPSPLLSFNLGRVYYLAGLKSSAIKFFIDAQEKEPSFREPAISEMKKICNEEPQDIEARKGLAQIYLNYNNLEDALYTTEEVFQVDKNEIPWIKGFVMQILSKNPGHIPSYHFLGRLFIYEENFVNAIEVFKKLLDIAPQEAPNIIETLKSDYERSPELTYFIGVLYKEIGDVNRTIALFKKLFDTKPDFADNIINQIKEITLKNEKIAPAYLLLGEIYTFKKDYEHAIESFKKAEKLIPQRREEILLKQGQLYFEKGEVNKTLEIYTNLLQEAKDRNVVYKTIGKLRDEYFNKKLKEISGESDDTHLLRANVYLLMDRIRDAEKEIQVLGEDTMKKRDYIILKSRILLKKNQPIDALETLRKLPVDKDTAILYADIYEALGSYSAAAGILKSLDDDSVIPRIERYERLAQERRLGRGRYFIEGRI</sequence>
<feature type="repeat" description="TPR" evidence="3">
    <location>
        <begin position="972"/>
        <end position="1005"/>
    </location>
</feature>
<accession>A0A7V1EIQ5</accession>
<dbReference type="Pfam" id="PF13176">
    <property type="entry name" value="TPR_7"/>
    <property type="match status" value="1"/>
</dbReference>
<feature type="repeat" description="TPR" evidence="3">
    <location>
        <begin position="1024"/>
        <end position="1057"/>
    </location>
</feature>
<evidence type="ECO:0000256" key="2">
    <source>
        <dbReference type="ARBA" id="ARBA00022803"/>
    </source>
</evidence>
<dbReference type="PANTHER" id="PTHR45586:SF1">
    <property type="entry name" value="LIPOPOLYSACCHARIDE ASSEMBLY PROTEIN B"/>
    <property type="match status" value="1"/>
</dbReference>
<evidence type="ECO:0000256" key="1">
    <source>
        <dbReference type="ARBA" id="ARBA00022737"/>
    </source>
</evidence>
<dbReference type="PROSITE" id="PS50005">
    <property type="entry name" value="TPR"/>
    <property type="match status" value="4"/>
</dbReference>
<evidence type="ECO:0000313" key="4">
    <source>
        <dbReference type="EMBL" id="HDY59808.1"/>
    </source>
</evidence>
<dbReference type="Pfam" id="PF14559">
    <property type="entry name" value="TPR_19"/>
    <property type="match status" value="1"/>
</dbReference>
<dbReference type="SMART" id="SM00028">
    <property type="entry name" value="TPR"/>
    <property type="match status" value="14"/>
</dbReference>
<keyword evidence="1" id="KW-0677">Repeat</keyword>
<feature type="repeat" description="TPR" evidence="3">
    <location>
        <begin position="923"/>
        <end position="956"/>
    </location>
</feature>
<evidence type="ECO:0000256" key="3">
    <source>
        <dbReference type="PROSITE-ProRule" id="PRU00339"/>
    </source>
</evidence>
<keyword evidence="2 3" id="KW-0802">TPR repeat</keyword>
<dbReference type="InterPro" id="IPR051012">
    <property type="entry name" value="CellSynth/LPSAsmb/PSIAsmb"/>
</dbReference>
<dbReference type="Gene3D" id="1.25.40.10">
    <property type="entry name" value="Tetratricopeptide repeat domain"/>
    <property type="match status" value="6"/>
</dbReference>
<dbReference type="SUPFAM" id="SSF48452">
    <property type="entry name" value="TPR-like"/>
    <property type="match status" value="7"/>
</dbReference>
<feature type="repeat" description="TPR" evidence="3">
    <location>
        <begin position="306"/>
        <end position="339"/>
    </location>
</feature>
<name>A0A7V1EIQ5_UNCW3</name>
<dbReference type="InterPro" id="IPR011990">
    <property type="entry name" value="TPR-like_helical_dom_sf"/>
</dbReference>
<dbReference type="PANTHER" id="PTHR45586">
    <property type="entry name" value="TPR REPEAT-CONTAINING PROTEIN PA4667"/>
    <property type="match status" value="1"/>
</dbReference>
<dbReference type="Pfam" id="PF13181">
    <property type="entry name" value="TPR_8"/>
    <property type="match status" value="1"/>
</dbReference>
<proteinExistence type="predicted"/>
<reference evidence="4" key="1">
    <citation type="journal article" date="2020" name="mSystems">
        <title>Genome- and Community-Level Interaction Insights into Carbon Utilization and Element Cycling Functions of Hydrothermarchaeota in Hydrothermal Sediment.</title>
        <authorList>
            <person name="Zhou Z."/>
            <person name="Liu Y."/>
            <person name="Xu W."/>
            <person name="Pan J."/>
            <person name="Luo Z.H."/>
            <person name="Li M."/>
        </authorList>
    </citation>
    <scope>NUCLEOTIDE SEQUENCE [LARGE SCALE GENOMIC DNA]</scope>
    <source>
        <strain evidence="4">SpSt-258</strain>
    </source>
</reference>